<keyword evidence="4 5" id="KW-0699">rRNA-binding</keyword>
<keyword evidence="4 5" id="KW-0694">RNA-binding</keyword>
<dbReference type="GO" id="GO:1990904">
    <property type="term" value="C:ribonucleoprotein complex"/>
    <property type="evidence" value="ECO:0007669"/>
    <property type="project" value="UniProtKB-KW"/>
</dbReference>
<dbReference type="Pfam" id="PF00829">
    <property type="entry name" value="Ribosomal_L21p"/>
    <property type="match status" value="1"/>
</dbReference>
<reference evidence="6" key="1">
    <citation type="submission" date="2020-07" db="EMBL/GenBank/DDBJ databases">
        <title>Huge and variable diversity of episymbiotic CPR bacteria and DPANN archaea in groundwater ecosystems.</title>
        <authorList>
            <person name="He C.Y."/>
            <person name="Keren R."/>
            <person name="Whittaker M."/>
            <person name="Farag I.F."/>
            <person name="Doudna J."/>
            <person name="Cate J.H.D."/>
            <person name="Banfield J.F."/>
        </authorList>
    </citation>
    <scope>NUCLEOTIDE SEQUENCE</scope>
    <source>
        <strain evidence="6">NC_groundwater_1225_Ag_S-0.1um_56_177</strain>
    </source>
</reference>
<dbReference type="InterPro" id="IPR001787">
    <property type="entry name" value="Ribosomal_bL21"/>
</dbReference>
<evidence type="ECO:0000313" key="6">
    <source>
        <dbReference type="EMBL" id="MBI4132626.1"/>
    </source>
</evidence>
<proteinExistence type="inferred from homology"/>
<comment type="caution">
    <text evidence="6">The sequence shown here is derived from an EMBL/GenBank/DDBJ whole genome shotgun (WGS) entry which is preliminary data.</text>
</comment>
<sequence>MFAVIRTGGKQYKVQPGQKLRVEKLDASAGAGIHFKEVLLIADGGEIEIGTPLVRNAQVDAQVLAQGRDKKKIVFKYHPKTRYRKKKGHRQPFTEVEITKISRS</sequence>
<organism evidence="6 7">
    <name type="scientific">Candidatus Sungiibacteriota bacterium</name>
    <dbReference type="NCBI Taxonomy" id="2750080"/>
    <lineage>
        <taxon>Bacteria</taxon>
        <taxon>Candidatus Sungiibacteriota</taxon>
    </lineage>
</organism>
<dbReference type="SUPFAM" id="SSF141091">
    <property type="entry name" value="L21p-like"/>
    <property type="match status" value="1"/>
</dbReference>
<dbReference type="NCBIfam" id="TIGR00061">
    <property type="entry name" value="L21"/>
    <property type="match status" value="1"/>
</dbReference>
<gene>
    <name evidence="4 6" type="primary">rplU</name>
    <name evidence="6" type="ORF">HY473_00805</name>
</gene>
<dbReference type="GO" id="GO:0006412">
    <property type="term" value="P:translation"/>
    <property type="evidence" value="ECO:0007669"/>
    <property type="project" value="UniProtKB-UniRule"/>
</dbReference>
<evidence type="ECO:0000256" key="4">
    <source>
        <dbReference type="HAMAP-Rule" id="MF_01363"/>
    </source>
</evidence>
<dbReference type="GO" id="GO:0019843">
    <property type="term" value="F:rRNA binding"/>
    <property type="evidence" value="ECO:0007669"/>
    <property type="project" value="UniProtKB-UniRule"/>
</dbReference>
<protein>
    <recommendedName>
        <fullName evidence="4">Large ribosomal subunit protein bL21</fullName>
    </recommendedName>
</protein>
<dbReference type="EMBL" id="JACQMI010000005">
    <property type="protein sequence ID" value="MBI4132626.1"/>
    <property type="molecule type" value="Genomic_DNA"/>
</dbReference>
<dbReference type="GO" id="GO:0005737">
    <property type="term" value="C:cytoplasm"/>
    <property type="evidence" value="ECO:0007669"/>
    <property type="project" value="UniProtKB-ARBA"/>
</dbReference>
<keyword evidence="2 4" id="KW-0689">Ribosomal protein</keyword>
<comment type="function">
    <text evidence="4 5">This protein binds to 23S rRNA in the presence of protein L20.</text>
</comment>
<dbReference type="GO" id="GO:0003735">
    <property type="term" value="F:structural constituent of ribosome"/>
    <property type="evidence" value="ECO:0007669"/>
    <property type="project" value="InterPro"/>
</dbReference>
<evidence type="ECO:0000313" key="7">
    <source>
        <dbReference type="Proteomes" id="UP000756703"/>
    </source>
</evidence>
<name>A0A933DRS3_9BACT</name>
<dbReference type="HAMAP" id="MF_01363">
    <property type="entry name" value="Ribosomal_bL21"/>
    <property type="match status" value="1"/>
</dbReference>
<dbReference type="GO" id="GO:0005840">
    <property type="term" value="C:ribosome"/>
    <property type="evidence" value="ECO:0007669"/>
    <property type="project" value="UniProtKB-KW"/>
</dbReference>
<evidence type="ECO:0000256" key="2">
    <source>
        <dbReference type="ARBA" id="ARBA00022980"/>
    </source>
</evidence>
<evidence type="ECO:0000256" key="5">
    <source>
        <dbReference type="RuleBase" id="RU000562"/>
    </source>
</evidence>
<evidence type="ECO:0000256" key="1">
    <source>
        <dbReference type="ARBA" id="ARBA00008563"/>
    </source>
</evidence>
<accession>A0A933DRS3</accession>
<dbReference type="Proteomes" id="UP000756703">
    <property type="component" value="Unassembled WGS sequence"/>
</dbReference>
<dbReference type="InterPro" id="IPR028909">
    <property type="entry name" value="bL21-like"/>
</dbReference>
<dbReference type="AlphaFoldDB" id="A0A933DRS3"/>
<dbReference type="InterPro" id="IPR036164">
    <property type="entry name" value="bL21-like_sf"/>
</dbReference>
<evidence type="ECO:0000256" key="3">
    <source>
        <dbReference type="ARBA" id="ARBA00023274"/>
    </source>
</evidence>
<comment type="subunit">
    <text evidence="4">Part of the 50S ribosomal subunit. Contacts protein L20.</text>
</comment>
<dbReference type="PANTHER" id="PTHR21349:SF0">
    <property type="entry name" value="LARGE RIBOSOMAL SUBUNIT PROTEIN BL21M"/>
    <property type="match status" value="1"/>
</dbReference>
<keyword evidence="3 4" id="KW-0687">Ribonucleoprotein</keyword>
<comment type="similarity">
    <text evidence="1 4 5">Belongs to the bacterial ribosomal protein bL21 family.</text>
</comment>
<dbReference type="PANTHER" id="PTHR21349">
    <property type="entry name" value="50S RIBOSOMAL PROTEIN L21"/>
    <property type="match status" value="1"/>
</dbReference>